<accession>A0A9P6EES0</accession>
<comment type="caution">
    <text evidence="2">The sequence shown here is derived from an EMBL/GenBank/DDBJ whole genome shotgun (WGS) entry which is preliminary data.</text>
</comment>
<dbReference type="InterPro" id="IPR058931">
    <property type="entry name" value="SnoaL_6"/>
</dbReference>
<keyword evidence="3" id="KW-1185">Reference proteome</keyword>
<protein>
    <recommendedName>
        <fullName evidence="1">SnoaL-like domain-containing protein</fullName>
    </recommendedName>
</protein>
<evidence type="ECO:0000313" key="2">
    <source>
        <dbReference type="EMBL" id="KAF9527577.1"/>
    </source>
</evidence>
<proteinExistence type="predicted"/>
<organism evidence="2 3">
    <name type="scientific">Crepidotus variabilis</name>
    <dbReference type="NCBI Taxonomy" id="179855"/>
    <lineage>
        <taxon>Eukaryota</taxon>
        <taxon>Fungi</taxon>
        <taxon>Dikarya</taxon>
        <taxon>Basidiomycota</taxon>
        <taxon>Agaricomycotina</taxon>
        <taxon>Agaricomycetes</taxon>
        <taxon>Agaricomycetidae</taxon>
        <taxon>Agaricales</taxon>
        <taxon>Agaricineae</taxon>
        <taxon>Crepidotaceae</taxon>
        <taxon>Crepidotus</taxon>
    </lineage>
</organism>
<gene>
    <name evidence="2" type="ORF">CPB83DRAFT_856038</name>
</gene>
<sequence length="169" mass="19291">MSASDTSLLQEDTIETLKKEYNLYLAAQYSQDAAMVESFMSPSCWQLARQNSSWNLASRDVIMGILTGLWKMDDASKKNPRGKVEMRALTAAEKETIPEAQKGQARKEAWEGLNVLLEDPDPDGRVVRVNYYWRKEEGRWVQCFHDLLWVGSKNPDKENDVGAAVFEKK</sequence>
<name>A0A9P6EES0_9AGAR</name>
<evidence type="ECO:0000259" key="1">
    <source>
        <dbReference type="Pfam" id="PF26528"/>
    </source>
</evidence>
<reference evidence="2" key="1">
    <citation type="submission" date="2020-11" db="EMBL/GenBank/DDBJ databases">
        <authorList>
            <consortium name="DOE Joint Genome Institute"/>
            <person name="Ahrendt S."/>
            <person name="Riley R."/>
            <person name="Andreopoulos W."/>
            <person name="Labutti K."/>
            <person name="Pangilinan J."/>
            <person name="Ruiz-Duenas F.J."/>
            <person name="Barrasa J.M."/>
            <person name="Sanchez-Garcia M."/>
            <person name="Camarero S."/>
            <person name="Miyauchi S."/>
            <person name="Serrano A."/>
            <person name="Linde D."/>
            <person name="Babiker R."/>
            <person name="Drula E."/>
            <person name="Ayuso-Fernandez I."/>
            <person name="Pacheco R."/>
            <person name="Padilla G."/>
            <person name="Ferreira P."/>
            <person name="Barriuso J."/>
            <person name="Kellner H."/>
            <person name="Castanera R."/>
            <person name="Alfaro M."/>
            <person name="Ramirez L."/>
            <person name="Pisabarro A.G."/>
            <person name="Kuo A."/>
            <person name="Tritt A."/>
            <person name="Lipzen A."/>
            <person name="He G."/>
            <person name="Yan M."/>
            <person name="Ng V."/>
            <person name="Cullen D."/>
            <person name="Martin F."/>
            <person name="Rosso M.-N."/>
            <person name="Henrissat B."/>
            <person name="Hibbett D."/>
            <person name="Martinez A.T."/>
            <person name="Grigoriev I.V."/>
        </authorList>
    </citation>
    <scope>NUCLEOTIDE SEQUENCE</scope>
    <source>
        <strain evidence="2">CBS 506.95</strain>
    </source>
</reference>
<dbReference type="EMBL" id="MU157860">
    <property type="protein sequence ID" value="KAF9527577.1"/>
    <property type="molecule type" value="Genomic_DNA"/>
</dbReference>
<dbReference type="AlphaFoldDB" id="A0A9P6EES0"/>
<dbReference type="Pfam" id="PF26528">
    <property type="entry name" value="SnoaL_6"/>
    <property type="match status" value="1"/>
</dbReference>
<dbReference type="OrthoDB" id="5396546at2759"/>
<evidence type="ECO:0000313" key="3">
    <source>
        <dbReference type="Proteomes" id="UP000807306"/>
    </source>
</evidence>
<dbReference type="Proteomes" id="UP000807306">
    <property type="component" value="Unassembled WGS sequence"/>
</dbReference>
<feature type="domain" description="SnoaL-like" evidence="1">
    <location>
        <begin position="10"/>
        <end position="154"/>
    </location>
</feature>